<reference evidence="9" key="1">
    <citation type="journal article" date="2023" name="Insect Mol. Biol.">
        <title>Genome sequencing provides insights into the evolution of gene families encoding plant cell wall-degrading enzymes in longhorned beetles.</title>
        <authorList>
            <person name="Shin N.R."/>
            <person name="Okamura Y."/>
            <person name="Kirsch R."/>
            <person name="Pauchet Y."/>
        </authorList>
    </citation>
    <scope>NUCLEOTIDE SEQUENCE</scope>
    <source>
        <strain evidence="9">AMC_N1</strain>
    </source>
</reference>
<keyword evidence="4" id="KW-0106">Calcium</keyword>
<dbReference type="GO" id="GO:0005509">
    <property type="term" value="F:calcium ion binding"/>
    <property type="evidence" value="ECO:0007669"/>
    <property type="project" value="InterPro"/>
</dbReference>
<dbReference type="InterPro" id="IPR051739">
    <property type="entry name" value="Rhomboid_IM_Serine_Proteases"/>
</dbReference>
<proteinExistence type="inferred from homology"/>
<dbReference type="Pfam" id="PF13499">
    <property type="entry name" value="EF-hand_7"/>
    <property type="match status" value="1"/>
</dbReference>
<dbReference type="InterPro" id="IPR011992">
    <property type="entry name" value="EF-hand-dom_pair"/>
</dbReference>
<keyword evidence="3 7" id="KW-0812">Transmembrane</keyword>
<gene>
    <name evidence="9" type="ORF">NQ318_002318</name>
</gene>
<evidence type="ECO:0000256" key="5">
    <source>
        <dbReference type="ARBA" id="ARBA00022989"/>
    </source>
</evidence>
<evidence type="ECO:0000256" key="4">
    <source>
        <dbReference type="ARBA" id="ARBA00022837"/>
    </source>
</evidence>
<dbReference type="Gene3D" id="1.20.1540.10">
    <property type="entry name" value="Rhomboid-like"/>
    <property type="match status" value="1"/>
</dbReference>
<dbReference type="CDD" id="cd00051">
    <property type="entry name" value="EFh"/>
    <property type="match status" value="1"/>
</dbReference>
<dbReference type="InterPro" id="IPR022764">
    <property type="entry name" value="Peptidase_S54_rhomboid_dom"/>
</dbReference>
<organism evidence="9 10">
    <name type="scientific">Aromia moschata</name>
    <dbReference type="NCBI Taxonomy" id="1265417"/>
    <lineage>
        <taxon>Eukaryota</taxon>
        <taxon>Metazoa</taxon>
        <taxon>Ecdysozoa</taxon>
        <taxon>Arthropoda</taxon>
        <taxon>Hexapoda</taxon>
        <taxon>Insecta</taxon>
        <taxon>Pterygota</taxon>
        <taxon>Neoptera</taxon>
        <taxon>Endopterygota</taxon>
        <taxon>Coleoptera</taxon>
        <taxon>Polyphaga</taxon>
        <taxon>Cucujiformia</taxon>
        <taxon>Chrysomeloidea</taxon>
        <taxon>Cerambycidae</taxon>
        <taxon>Cerambycinae</taxon>
        <taxon>Callichromatini</taxon>
        <taxon>Aromia</taxon>
    </lineage>
</organism>
<dbReference type="PANTHER" id="PTHR45840:SF8">
    <property type="entry name" value="RHOMBOID PROTEASE"/>
    <property type="match status" value="1"/>
</dbReference>
<keyword evidence="6 7" id="KW-0472">Membrane</keyword>
<feature type="transmembrane region" description="Helical" evidence="7">
    <location>
        <begin position="168"/>
        <end position="191"/>
    </location>
</feature>
<name>A0AAV8Z3P3_9CUCU</name>
<evidence type="ECO:0000256" key="1">
    <source>
        <dbReference type="ARBA" id="ARBA00004141"/>
    </source>
</evidence>
<feature type="domain" description="EF-hand" evidence="8">
    <location>
        <begin position="2"/>
        <end position="37"/>
    </location>
</feature>
<dbReference type="SUPFAM" id="SSF144091">
    <property type="entry name" value="Rhomboid-like"/>
    <property type="match status" value="1"/>
</dbReference>
<evidence type="ECO:0000256" key="3">
    <source>
        <dbReference type="ARBA" id="ARBA00022692"/>
    </source>
</evidence>
<comment type="similarity">
    <text evidence="2">Belongs to the peptidase S54 family.</text>
</comment>
<evidence type="ECO:0000259" key="8">
    <source>
        <dbReference type="PROSITE" id="PS50222"/>
    </source>
</evidence>
<dbReference type="PANTHER" id="PTHR45840">
    <property type="entry name" value="RHOMBOID-RELATED PROTEIN"/>
    <property type="match status" value="1"/>
</dbReference>
<evidence type="ECO:0000256" key="2">
    <source>
        <dbReference type="ARBA" id="ARBA00009045"/>
    </source>
</evidence>
<feature type="transmembrane region" description="Helical" evidence="7">
    <location>
        <begin position="203"/>
        <end position="221"/>
    </location>
</feature>
<comment type="subcellular location">
    <subcellularLocation>
        <location evidence="1">Membrane</location>
        <topology evidence="1">Multi-pass membrane protein</topology>
    </subcellularLocation>
</comment>
<dbReference type="PROSITE" id="PS00018">
    <property type="entry name" value="EF_HAND_1"/>
    <property type="match status" value="2"/>
</dbReference>
<evidence type="ECO:0000256" key="7">
    <source>
        <dbReference type="SAM" id="Phobius"/>
    </source>
</evidence>
<dbReference type="Pfam" id="PF01694">
    <property type="entry name" value="Rhomboid"/>
    <property type="match status" value="1"/>
</dbReference>
<accession>A0AAV8Z3P3</accession>
<dbReference type="InterPro" id="IPR035952">
    <property type="entry name" value="Rhomboid-like_sf"/>
</dbReference>
<dbReference type="PROSITE" id="PS50222">
    <property type="entry name" value="EF_HAND_2"/>
    <property type="match status" value="2"/>
</dbReference>
<feature type="transmembrane region" description="Helical" evidence="7">
    <location>
        <begin position="120"/>
        <end position="138"/>
    </location>
</feature>
<evidence type="ECO:0000313" key="10">
    <source>
        <dbReference type="Proteomes" id="UP001162162"/>
    </source>
</evidence>
<dbReference type="Proteomes" id="UP001162162">
    <property type="component" value="Unassembled WGS sequence"/>
</dbReference>
<feature type="transmembrane region" description="Helical" evidence="7">
    <location>
        <begin position="280"/>
        <end position="301"/>
    </location>
</feature>
<protein>
    <recommendedName>
        <fullName evidence="8">EF-hand domain-containing protein</fullName>
    </recommendedName>
</protein>
<dbReference type="GO" id="GO:0004252">
    <property type="term" value="F:serine-type endopeptidase activity"/>
    <property type="evidence" value="ECO:0007669"/>
    <property type="project" value="InterPro"/>
</dbReference>
<keyword evidence="10" id="KW-1185">Reference proteome</keyword>
<dbReference type="InterPro" id="IPR018247">
    <property type="entry name" value="EF_Hand_1_Ca_BS"/>
</dbReference>
<dbReference type="SMART" id="SM00054">
    <property type="entry name" value="EFh"/>
    <property type="match status" value="2"/>
</dbReference>
<dbReference type="SUPFAM" id="SSF47473">
    <property type="entry name" value="EF-hand"/>
    <property type="match status" value="1"/>
</dbReference>
<feature type="domain" description="EF-hand" evidence="8">
    <location>
        <begin position="39"/>
        <end position="74"/>
    </location>
</feature>
<evidence type="ECO:0000313" key="9">
    <source>
        <dbReference type="EMBL" id="KAJ8958523.1"/>
    </source>
</evidence>
<evidence type="ECO:0000256" key="6">
    <source>
        <dbReference type="ARBA" id="ARBA00023136"/>
    </source>
</evidence>
<feature type="transmembrane region" description="Helical" evidence="7">
    <location>
        <begin position="227"/>
        <end position="248"/>
    </location>
</feature>
<dbReference type="InterPro" id="IPR002048">
    <property type="entry name" value="EF_hand_dom"/>
</dbReference>
<dbReference type="AlphaFoldDB" id="A0AAV8Z3P3"/>
<keyword evidence="5 7" id="KW-1133">Transmembrane helix</keyword>
<feature type="transmembrane region" description="Helical" evidence="7">
    <location>
        <begin position="313"/>
        <end position="332"/>
    </location>
</feature>
<dbReference type="GO" id="GO:0016020">
    <property type="term" value="C:membrane"/>
    <property type="evidence" value="ECO:0007669"/>
    <property type="project" value="UniProtKB-SubCell"/>
</dbReference>
<feature type="transmembrane region" description="Helical" evidence="7">
    <location>
        <begin position="255"/>
        <end position="274"/>
    </location>
</feature>
<dbReference type="Gene3D" id="1.10.238.10">
    <property type="entry name" value="EF-hand"/>
    <property type="match status" value="1"/>
</dbReference>
<sequence>MRQQFGYPEVFFQCDADHDGYVNVSDLKAFVNSHESNEIPEEVAQCILSRFDQDRDGKLDFHEFLDLINNPTVIRTFKRIGSRGKGILKIHRHIIDEKEISQTESEKNSNKRGTLRGRIFFFKMHTVGMILLSIIQFICFYTDQMYKDRPITNALKFNPNKKHEVWRYLTYIYIHSDMFHLYGNILVQILIGVPLEIVHSWRVLVIYAVGAIGASMLHGIFEKQAGLVGGSAGIYAFFTAHIAVVLLNWRDHPPYSTAAHFGIITVFDAIYNFIQHGNNSMVSYMAHLSGAVFGLLLGVIILRNLKVTKIEKILRYTSLAIFLTLMVTLVIYNCIIDME</sequence>
<comment type="caution">
    <text evidence="9">The sequence shown here is derived from an EMBL/GenBank/DDBJ whole genome shotgun (WGS) entry which is preliminary data.</text>
</comment>
<dbReference type="EMBL" id="JAPWTK010000017">
    <property type="protein sequence ID" value="KAJ8958523.1"/>
    <property type="molecule type" value="Genomic_DNA"/>
</dbReference>